<dbReference type="PANTHER" id="PTHR15004">
    <property type="entry name" value="GLUTAMYL-TRNA(GLN) AMIDOTRANSFERASE SUBUNIT C, MITOCHONDRIAL"/>
    <property type="match status" value="1"/>
</dbReference>
<keyword evidence="1" id="KW-0067">ATP-binding</keyword>
<reference evidence="3" key="1">
    <citation type="submission" date="2016-10" db="EMBL/GenBank/DDBJ databases">
        <authorList>
            <person name="Varghese N."/>
            <person name="Submissions S."/>
        </authorList>
    </citation>
    <scope>NUCLEOTIDE SEQUENCE [LARGE SCALE GENOMIC DNA]</scope>
    <source>
        <strain evidence="3">CGMCC 1.10657</strain>
    </source>
</reference>
<dbReference type="EC" id="6.3.5.-" evidence="1"/>
<keyword evidence="1" id="KW-0547">Nucleotide-binding</keyword>
<dbReference type="PANTHER" id="PTHR15004:SF0">
    <property type="entry name" value="GLUTAMYL-TRNA(GLN) AMIDOTRANSFERASE SUBUNIT C, MITOCHONDRIAL"/>
    <property type="match status" value="1"/>
</dbReference>
<dbReference type="GO" id="GO:0006412">
    <property type="term" value="P:translation"/>
    <property type="evidence" value="ECO:0007669"/>
    <property type="project" value="UniProtKB-UniRule"/>
</dbReference>
<dbReference type="InterPro" id="IPR036113">
    <property type="entry name" value="Asp/Glu-ADT_sf_sub_c"/>
</dbReference>
<evidence type="ECO:0000256" key="1">
    <source>
        <dbReference type="HAMAP-Rule" id="MF_00122"/>
    </source>
</evidence>
<dbReference type="Gene3D" id="1.10.20.60">
    <property type="entry name" value="Glu-tRNAGln amidotransferase C subunit, N-terminal domain"/>
    <property type="match status" value="1"/>
</dbReference>
<dbReference type="STRING" id="658218.SAMN05216562_1320"/>
<evidence type="ECO:0000313" key="3">
    <source>
        <dbReference type="Proteomes" id="UP000198658"/>
    </source>
</evidence>
<dbReference type="Pfam" id="PF02686">
    <property type="entry name" value="GatC"/>
    <property type="match status" value="1"/>
</dbReference>
<gene>
    <name evidence="1" type="primary">gatC</name>
    <name evidence="2" type="ORF">SAMN05216562_1320</name>
</gene>
<dbReference type="GO" id="GO:0070681">
    <property type="term" value="P:glutaminyl-tRNAGln biosynthesis via transamidation"/>
    <property type="evidence" value="ECO:0007669"/>
    <property type="project" value="TreeGrafter"/>
</dbReference>
<dbReference type="EMBL" id="FNQO01000001">
    <property type="protein sequence ID" value="SDZ94048.1"/>
    <property type="molecule type" value="Genomic_DNA"/>
</dbReference>
<dbReference type="GO" id="GO:0050566">
    <property type="term" value="F:asparaginyl-tRNA synthase (glutamine-hydrolyzing) activity"/>
    <property type="evidence" value="ECO:0007669"/>
    <property type="project" value="RHEA"/>
</dbReference>
<comment type="catalytic activity">
    <reaction evidence="1">
        <text>L-aspartyl-tRNA(Asn) + L-glutamine + ATP + H2O = L-asparaginyl-tRNA(Asn) + L-glutamate + ADP + phosphate + 2 H(+)</text>
        <dbReference type="Rhea" id="RHEA:14513"/>
        <dbReference type="Rhea" id="RHEA-COMP:9674"/>
        <dbReference type="Rhea" id="RHEA-COMP:9677"/>
        <dbReference type="ChEBI" id="CHEBI:15377"/>
        <dbReference type="ChEBI" id="CHEBI:15378"/>
        <dbReference type="ChEBI" id="CHEBI:29985"/>
        <dbReference type="ChEBI" id="CHEBI:30616"/>
        <dbReference type="ChEBI" id="CHEBI:43474"/>
        <dbReference type="ChEBI" id="CHEBI:58359"/>
        <dbReference type="ChEBI" id="CHEBI:78515"/>
        <dbReference type="ChEBI" id="CHEBI:78516"/>
        <dbReference type="ChEBI" id="CHEBI:456216"/>
    </reaction>
</comment>
<dbReference type="RefSeq" id="WP_091386286.1">
    <property type="nucleotide sequence ID" value="NZ_FNQO01000001.1"/>
</dbReference>
<comment type="subunit">
    <text evidence="1">Heterotrimer of A, B and C subunits.</text>
</comment>
<dbReference type="HAMAP" id="MF_00122">
    <property type="entry name" value="GatC"/>
    <property type="match status" value="1"/>
</dbReference>
<accession>A0A1H3X670</accession>
<comment type="similarity">
    <text evidence="1">Belongs to the GatC family.</text>
</comment>
<dbReference type="GO" id="GO:0005524">
    <property type="term" value="F:ATP binding"/>
    <property type="evidence" value="ECO:0007669"/>
    <property type="project" value="UniProtKB-KW"/>
</dbReference>
<comment type="catalytic activity">
    <reaction evidence="1">
        <text>L-glutamyl-tRNA(Gln) + L-glutamine + ATP + H2O = L-glutaminyl-tRNA(Gln) + L-glutamate + ADP + phosphate + H(+)</text>
        <dbReference type="Rhea" id="RHEA:17521"/>
        <dbReference type="Rhea" id="RHEA-COMP:9681"/>
        <dbReference type="Rhea" id="RHEA-COMP:9684"/>
        <dbReference type="ChEBI" id="CHEBI:15377"/>
        <dbReference type="ChEBI" id="CHEBI:15378"/>
        <dbReference type="ChEBI" id="CHEBI:29985"/>
        <dbReference type="ChEBI" id="CHEBI:30616"/>
        <dbReference type="ChEBI" id="CHEBI:43474"/>
        <dbReference type="ChEBI" id="CHEBI:58359"/>
        <dbReference type="ChEBI" id="CHEBI:78520"/>
        <dbReference type="ChEBI" id="CHEBI:78521"/>
        <dbReference type="ChEBI" id="CHEBI:456216"/>
    </reaction>
</comment>
<evidence type="ECO:0000313" key="2">
    <source>
        <dbReference type="EMBL" id="SDZ94048.1"/>
    </source>
</evidence>
<protein>
    <recommendedName>
        <fullName evidence="1">Aspartyl/glutamyl-tRNA(Asn/Gln) amidotransferase subunit C</fullName>
        <shortName evidence="1">Asp/Glu-ADT subunit C</shortName>
        <ecNumber evidence="1">6.3.5.-</ecNumber>
    </recommendedName>
</protein>
<comment type="function">
    <text evidence="1">Allows the formation of correctly charged Asn-tRNA(Asn) or Gln-tRNA(Gln) through the transamidation of misacylated Asp-tRNA(Asn) or Glu-tRNA(Gln) in organisms which lack either or both of asparaginyl-tRNA or glutaminyl-tRNA synthetases. The reaction takes place in the presence of glutamine and ATP through an activated phospho-Asp-tRNA(Asn) or phospho-Glu-tRNA(Gln).</text>
</comment>
<sequence length="95" mass="10532">MAVDTQTVEKLAELARIAISTETIDEVSNRLGEVLQLVDQLQAVSTEGVAPMAHPLDEEQVLRADEVTESDRREEFLQLAPQSEEGLYLVPKVID</sequence>
<dbReference type="GO" id="GO:0016740">
    <property type="term" value="F:transferase activity"/>
    <property type="evidence" value="ECO:0007669"/>
    <property type="project" value="UniProtKB-KW"/>
</dbReference>
<dbReference type="AlphaFoldDB" id="A0A1H3X670"/>
<dbReference type="OrthoDB" id="9794326at2"/>
<keyword evidence="1" id="KW-0648">Protein biosynthesis</keyword>
<keyword evidence="2" id="KW-0808">Transferase</keyword>
<keyword evidence="3" id="KW-1185">Reference proteome</keyword>
<dbReference type="SUPFAM" id="SSF141000">
    <property type="entry name" value="Glu-tRNAGln amidotransferase C subunit"/>
    <property type="match status" value="1"/>
</dbReference>
<dbReference type="GO" id="GO:0006450">
    <property type="term" value="P:regulation of translational fidelity"/>
    <property type="evidence" value="ECO:0007669"/>
    <property type="project" value="InterPro"/>
</dbReference>
<name>A0A1H3X670_9GAMM</name>
<dbReference type="Proteomes" id="UP000198658">
    <property type="component" value="Unassembled WGS sequence"/>
</dbReference>
<keyword evidence="1" id="KW-0436">Ligase</keyword>
<organism evidence="2 3">
    <name type="scientific">Microbulbifer marinus</name>
    <dbReference type="NCBI Taxonomy" id="658218"/>
    <lineage>
        <taxon>Bacteria</taxon>
        <taxon>Pseudomonadati</taxon>
        <taxon>Pseudomonadota</taxon>
        <taxon>Gammaproteobacteria</taxon>
        <taxon>Cellvibrionales</taxon>
        <taxon>Microbulbiferaceae</taxon>
        <taxon>Microbulbifer</taxon>
    </lineage>
</organism>
<dbReference type="GO" id="GO:0050567">
    <property type="term" value="F:glutaminyl-tRNA synthase (glutamine-hydrolyzing) activity"/>
    <property type="evidence" value="ECO:0007669"/>
    <property type="project" value="UniProtKB-UniRule"/>
</dbReference>
<dbReference type="InterPro" id="IPR003837">
    <property type="entry name" value="GatC"/>
</dbReference>
<proteinExistence type="inferred from homology"/>
<dbReference type="NCBIfam" id="TIGR00135">
    <property type="entry name" value="gatC"/>
    <property type="match status" value="1"/>
</dbReference>